<gene>
    <name evidence="2" type="ORF">DS421_19g664000</name>
</gene>
<organism evidence="2 3">
    <name type="scientific">Arachis hypogaea</name>
    <name type="common">Peanut</name>
    <dbReference type="NCBI Taxonomy" id="3818"/>
    <lineage>
        <taxon>Eukaryota</taxon>
        <taxon>Viridiplantae</taxon>
        <taxon>Streptophyta</taxon>
        <taxon>Embryophyta</taxon>
        <taxon>Tracheophyta</taxon>
        <taxon>Spermatophyta</taxon>
        <taxon>Magnoliopsida</taxon>
        <taxon>eudicotyledons</taxon>
        <taxon>Gunneridae</taxon>
        <taxon>Pentapetalae</taxon>
        <taxon>rosids</taxon>
        <taxon>fabids</taxon>
        <taxon>Fabales</taxon>
        <taxon>Fabaceae</taxon>
        <taxon>Papilionoideae</taxon>
        <taxon>50 kb inversion clade</taxon>
        <taxon>dalbergioids sensu lato</taxon>
        <taxon>Dalbergieae</taxon>
        <taxon>Pterocarpus clade</taxon>
        <taxon>Arachis</taxon>
    </lineage>
</organism>
<feature type="compositionally biased region" description="Acidic residues" evidence="1">
    <location>
        <begin position="234"/>
        <end position="246"/>
    </location>
</feature>
<dbReference type="PANTHER" id="PTHR46249:SF31">
    <property type="entry name" value="AMINOTRANSFERASE-LIKE PLANT MOBILE DOMAIN-CONTAINING PROTEIN"/>
    <property type="match status" value="1"/>
</dbReference>
<sequence length="246" mass="27348">MPKKATLASARGRGIRLALPGPIRRSGSSTPTESSTQQPTQQSGSFTQQLTQTQQAGPSTQQTTQKSFEPQNNQAKQSKADYAIPIETLLALQDQGLTKLNKKSWADLCSESDEEIDLSQLISQYAKPNHPKSFPILQRHGYVKWWSQFDASMAYPEKVREWFKSNPESQKISDPETALFLNQKAQIAAALAGAQSKETLAKHLQQIMQMIEEDKKHKDDPTSSAESSSSYNQNEDDCFGIDLGED</sequence>
<feature type="region of interest" description="Disordered" evidence="1">
    <location>
        <begin position="1"/>
        <end position="78"/>
    </location>
</feature>
<evidence type="ECO:0000313" key="2">
    <source>
        <dbReference type="EMBL" id="QHN78743.1"/>
    </source>
</evidence>
<evidence type="ECO:0000256" key="1">
    <source>
        <dbReference type="SAM" id="MobiDB-lite"/>
    </source>
</evidence>
<feature type="compositionally biased region" description="Low complexity" evidence="1">
    <location>
        <begin position="26"/>
        <end position="49"/>
    </location>
</feature>
<dbReference type="EMBL" id="CP031001">
    <property type="protein sequence ID" value="QHN78743.1"/>
    <property type="molecule type" value="Genomic_DNA"/>
</dbReference>
<accession>A0A6B9VBG3</accession>
<feature type="region of interest" description="Disordered" evidence="1">
    <location>
        <begin position="211"/>
        <end position="246"/>
    </location>
</feature>
<evidence type="ECO:0000313" key="3">
    <source>
        <dbReference type="Proteomes" id="UP000464620"/>
    </source>
</evidence>
<dbReference type="PANTHER" id="PTHR46249">
    <property type="entry name" value="CCHC-TYPE DOMAIN-CONTAINING PROTEIN-RELATED"/>
    <property type="match status" value="1"/>
</dbReference>
<proteinExistence type="predicted"/>
<feature type="compositionally biased region" description="Polar residues" evidence="1">
    <location>
        <begin position="50"/>
        <end position="77"/>
    </location>
</feature>
<protein>
    <submittedName>
        <fullName evidence="2">Uncharacterized protein</fullName>
    </submittedName>
</protein>
<feature type="compositionally biased region" description="Basic and acidic residues" evidence="1">
    <location>
        <begin position="212"/>
        <end position="221"/>
    </location>
</feature>
<reference evidence="2 3" key="1">
    <citation type="submission" date="2020-01" db="EMBL/GenBank/DDBJ databases">
        <title>Genome sequence of Arachis hypogaea, cultivar Shitouqi.</title>
        <authorList>
            <person name="Zhuang W."/>
            <person name="Chen H."/>
            <person name="Varshney R."/>
            <person name="Wang D."/>
            <person name="Ming R."/>
        </authorList>
    </citation>
    <scope>NUCLEOTIDE SEQUENCE [LARGE SCALE GENOMIC DNA]</scope>
    <source>
        <tissue evidence="2">Young leaf</tissue>
    </source>
</reference>
<dbReference type="AlphaFoldDB" id="A0A6B9VBG3"/>
<name>A0A6B9VBG3_ARAHY</name>
<dbReference type="Proteomes" id="UP000464620">
    <property type="component" value="Chromosome B09"/>
</dbReference>